<gene>
    <name evidence="2" type="ORF">ER308_02530</name>
</gene>
<keyword evidence="1" id="KW-0812">Transmembrane</keyword>
<feature type="transmembrane region" description="Helical" evidence="1">
    <location>
        <begin position="102"/>
        <end position="121"/>
    </location>
</feature>
<accession>A0A411YBH3</accession>
<keyword evidence="1" id="KW-1133">Transmembrane helix</keyword>
<reference evidence="2 3" key="1">
    <citation type="submission" date="2019-01" db="EMBL/GenBank/DDBJ databases">
        <title>Egibacter rhizosphaerae EGI 80759T.</title>
        <authorList>
            <person name="Chen D.-D."/>
            <person name="Tian Y."/>
            <person name="Jiao J.-Y."/>
            <person name="Zhang X.-T."/>
            <person name="Zhang Y.-G."/>
            <person name="Zhang Y."/>
            <person name="Xiao M."/>
            <person name="Shu W.-S."/>
            <person name="Li W.-J."/>
        </authorList>
    </citation>
    <scope>NUCLEOTIDE SEQUENCE [LARGE SCALE GENOMIC DNA]</scope>
    <source>
        <strain evidence="2 3">EGI 80759</strain>
    </source>
</reference>
<dbReference type="KEGG" id="erz:ER308_02530"/>
<sequence length="172" mass="18147">MDSPAAARTRALLSGALTVATGVLFVMALGFPEGSRAYAAATLGVLSLLLLGSTGQSVLEFRRVSQQSKRSSGRAYFRSVSPPFAVVSFLATWVIYPMILMGMGFITSTAIAIGVSSLAFARRLRGAVTSILVAVPLAVSLFVVLQVLLNVGVPRAQIDRLIENWAYGLLLG</sequence>
<name>A0A411YBH3_9ACTN</name>
<evidence type="ECO:0000256" key="1">
    <source>
        <dbReference type="SAM" id="Phobius"/>
    </source>
</evidence>
<proteinExistence type="predicted"/>
<evidence type="ECO:0008006" key="4">
    <source>
        <dbReference type="Google" id="ProtNLM"/>
    </source>
</evidence>
<feature type="transmembrane region" description="Helical" evidence="1">
    <location>
        <begin position="75"/>
        <end position="96"/>
    </location>
</feature>
<feature type="transmembrane region" description="Helical" evidence="1">
    <location>
        <begin position="128"/>
        <end position="149"/>
    </location>
</feature>
<feature type="transmembrane region" description="Helical" evidence="1">
    <location>
        <begin position="37"/>
        <end position="54"/>
    </location>
</feature>
<dbReference type="AlphaFoldDB" id="A0A411YBH3"/>
<keyword evidence="3" id="KW-1185">Reference proteome</keyword>
<evidence type="ECO:0000313" key="2">
    <source>
        <dbReference type="EMBL" id="QBI18549.1"/>
    </source>
</evidence>
<feature type="transmembrane region" description="Helical" evidence="1">
    <location>
        <begin position="12"/>
        <end position="31"/>
    </location>
</feature>
<protein>
    <recommendedName>
        <fullName evidence="4">Tripartite tricarboxylate transporter TctB family protein</fullName>
    </recommendedName>
</protein>
<dbReference type="RefSeq" id="WP_131153547.1">
    <property type="nucleotide sequence ID" value="NZ_CP036402.1"/>
</dbReference>
<keyword evidence="1" id="KW-0472">Membrane</keyword>
<evidence type="ECO:0000313" key="3">
    <source>
        <dbReference type="Proteomes" id="UP000291469"/>
    </source>
</evidence>
<dbReference type="EMBL" id="CP036402">
    <property type="protein sequence ID" value="QBI18549.1"/>
    <property type="molecule type" value="Genomic_DNA"/>
</dbReference>
<organism evidence="2 3">
    <name type="scientific">Egibacter rhizosphaerae</name>
    <dbReference type="NCBI Taxonomy" id="1670831"/>
    <lineage>
        <taxon>Bacteria</taxon>
        <taxon>Bacillati</taxon>
        <taxon>Actinomycetota</taxon>
        <taxon>Nitriliruptoria</taxon>
        <taxon>Egibacterales</taxon>
        <taxon>Egibacteraceae</taxon>
        <taxon>Egibacter</taxon>
    </lineage>
</organism>
<dbReference type="Proteomes" id="UP000291469">
    <property type="component" value="Chromosome"/>
</dbReference>